<organism evidence="2 3">
    <name type="scientific">Marinobacter albus</name>
    <dbReference type="NCBI Taxonomy" id="3030833"/>
    <lineage>
        <taxon>Bacteria</taxon>
        <taxon>Pseudomonadati</taxon>
        <taxon>Pseudomonadota</taxon>
        <taxon>Gammaproteobacteria</taxon>
        <taxon>Pseudomonadales</taxon>
        <taxon>Marinobacteraceae</taxon>
        <taxon>Marinobacter</taxon>
    </lineage>
</organism>
<evidence type="ECO:0000313" key="3">
    <source>
        <dbReference type="Proteomes" id="UP001223547"/>
    </source>
</evidence>
<evidence type="ECO:0000256" key="1">
    <source>
        <dbReference type="SAM" id="SignalP"/>
    </source>
</evidence>
<dbReference type="Proteomes" id="UP001223547">
    <property type="component" value="Unassembled WGS sequence"/>
</dbReference>
<name>A0ABT7H998_9GAMM</name>
<dbReference type="RefSeq" id="WP_219866602.1">
    <property type="nucleotide sequence ID" value="NZ_JASSQD010000001.1"/>
</dbReference>
<keyword evidence="3" id="KW-1185">Reference proteome</keyword>
<comment type="caution">
    <text evidence="2">The sequence shown here is derived from an EMBL/GenBank/DDBJ whole genome shotgun (WGS) entry which is preliminary data.</text>
</comment>
<evidence type="ECO:0000313" key="2">
    <source>
        <dbReference type="EMBL" id="MDK9556923.1"/>
    </source>
</evidence>
<dbReference type="EMBL" id="JASSQD010000001">
    <property type="protein sequence ID" value="MDK9556923.1"/>
    <property type="molecule type" value="Genomic_DNA"/>
</dbReference>
<feature type="signal peptide" evidence="1">
    <location>
        <begin position="1"/>
        <end position="24"/>
    </location>
</feature>
<feature type="chain" id="PRO_5045526687" evidence="1">
    <location>
        <begin position="25"/>
        <end position="74"/>
    </location>
</feature>
<accession>A0ABT7H998</accession>
<sequence>MHRQTKLYHSIVLSLFLVPASASAADVAASPWGPADEIGRLNLITPESRQAPLKIRGGDAAPLRSIAIPSAEVK</sequence>
<proteinExistence type="predicted"/>
<protein>
    <submittedName>
        <fullName evidence="2">Uncharacterized protein</fullName>
    </submittedName>
</protein>
<reference evidence="2 3" key="1">
    <citation type="submission" date="2023-05" db="EMBL/GenBank/DDBJ databases">
        <title>Marinobacter albus sp. nov., a marine bacterium isolated from sand in a coastal intertidal zone of huludao.</title>
        <authorList>
            <person name="Deng T."/>
        </authorList>
    </citation>
    <scope>NUCLEOTIDE SEQUENCE [LARGE SCALE GENOMIC DNA]</scope>
    <source>
        <strain evidence="2 3">M216</strain>
    </source>
</reference>
<gene>
    <name evidence="2" type="ORF">QQF73_04740</name>
</gene>
<keyword evidence="1" id="KW-0732">Signal</keyword>